<evidence type="ECO:0000313" key="2">
    <source>
        <dbReference type="Proteomes" id="UP000694701"/>
    </source>
</evidence>
<reference evidence="1" key="1">
    <citation type="submission" date="2025-08" db="UniProtKB">
        <authorList>
            <consortium name="Ensembl"/>
        </authorList>
    </citation>
    <scope>IDENTIFICATION</scope>
</reference>
<protein>
    <submittedName>
        <fullName evidence="1">Uncharacterized protein</fullName>
    </submittedName>
</protein>
<sequence length="139" mass="15680">VCVSKGEKRRFFKKHFWLLLLPTLRLEEIDPVTVKNVSNLPWVLPCLLFMIFLQPLRIRSSLTTHKFNTSEKHILLLPSSSGSFHFRSTVASFMTSGSKKRLRASLYSQSSGAGISSIEPCCLMRSMALLGPIPFIVPQ</sequence>
<dbReference type="Proteomes" id="UP000694701">
    <property type="component" value="Unplaced"/>
</dbReference>
<organism evidence="1 2">
    <name type="scientific">Cyprinus carpio</name>
    <name type="common">Common carp</name>
    <dbReference type="NCBI Taxonomy" id="7962"/>
    <lineage>
        <taxon>Eukaryota</taxon>
        <taxon>Metazoa</taxon>
        <taxon>Chordata</taxon>
        <taxon>Craniata</taxon>
        <taxon>Vertebrata</taxon>
        <taxon>Euteleostomi</taxon>
        <taxon>Actinopterygii</taxon>
        <taxon>Neopterygii</taxon>
        <taxon>Teleostei</taxon>
        <taxon>Ostariophysi</taxon>
        <taxon>Cypriniformes</taxon>
        <taxon>Cyprinidae</taxon>
        <taxon>Cyprininae</taxon>
        <taxon>Cyprinus</taxon>
    </lineage>
</organism>
<dbReference type="Ensembl" id="ENSCCRT00020017556.1">
    <property type="protein sequence ID" value="ENSCCRP00020015961.1"/>
    <property type="gene ID" value="ENSCCRG00020007679.1"/>
</dbReference>
<dbReference type="AlphaFoldDB" id="A0A8C2H3I2"/>
<accession>A0A8C2H3I2</accession>
<name>A0A8C2H3I2_CYPCA</name>
<evidence type="ECO:0000313" key="1">
    <source>
        <dbReference type="Ensembl" id="ENSCCRP00020015961.1"/>
    </source>
</evidence>
<proteinExistence type="predicted"/>